<dbReference type="Proteomes" id="UP000594638">
    <property type="component" value="Unassembled WGS sequence"/>
</dbReference>
<protein>
    <submittedName>
        <fullName evidence="1">Uncharacterized protein</fullName>
    </submittedName>
</protein>
<keyword evidence="2" id="KW-1185">Reference proteome</keyword>
<evidence type="ECO:0000313" key="1">
    <source>
        <dbReference type="EMBL" id="CAA2981657.1"/>
    </source>
</evidence>
<gene>
    <name evidence="1" type="ORF">OLEA9_A080978</name>
</gene>
<reference evidence="1 2" key="1">
    <citation type="submission" date="2019-12" db="EMBL/GenBank/DDBJ databases">
        <authorList>
            <person name="Alioto T."/>
            <person name="Alioto T."/>
            <person name="Gomez Garrido J."/>
        </authorList>
    </citation>
    <scope>NUCLEOTIDE SEQUENCE [LARGE SCALE GENOMIC DNA]</scope>
</reference>
<sequence length="92" mass="9711">MVLATVVNPWTVVQLCAASATMAQPYLIFRCDVSFSIYGFLEGDSANYGAMGGASNGGAGSGGVDSGDEIIVAEMFSCWWSVYHGEVVCVWE</sequence>
<comment type="caution">
    <text evidence="1">The sequence shown here is derived from an EMBL/GenBank/DDBJ whole genome shotgun (WGS) entry which is preliminary data.</text>
</comment>
<dbReference type="EMBL" id="CACTIH010003678">
    <property type="protein sequence ID" value="CAA2981657.1"/>
    <property type="molecule type" value="Genomic_DNA"/>
</dbReference>
<proteinExistence type="predicted"/>
<evidence type="ECO:0000313" key="2">
    <source>
        <dbReference type="Proteomes" id="UP000594638"/>
    </source>
</evidence>
<organism evidence="1 2">
    <name type="scientific">Olea europaea subsp. europaea</name>
    <dbReference type="NCBI Taxonomy" id="158383"/>
    <lineage>
        <taxon>Eukaryota</taxon>
        <taxon>Viridiplantae</taxon>
        <taxon>Streptophyta</taxon>
        <taxon>Embryophyta</taxon>
        <taxon>Tracheophyta</taxon>
        <taxon>Spermatophyta</taxon>
        <taxon>Magnoliopsida</taxon>
        <taxon>eudicotyledons</taxon>
        <taxon>Gunneridae</taxon>
        <taxon>Pentapetalae</taxon>
        <taxon>asterids</taxon>
        <taxon>lamiids</taxon>
        <taxon>Lamiales</taxon>
        <taxon>Oleaceae</taxon>
        <taxon>Oleeae</taxon>
        <taxon>Olea</taxon>
    </lineage>
</organism>
<dbReference type="AlphaFoldDB" id="A0A8S0RP50"/>
<accession>A0A8S0RP50</accession>
<dbReference type="Gramene" id="OE9A080978T1">
    <property type="protein sequence ID" value="OE9A080978C1"/>
    <property type="gene ID" value="OE9A080978"/>
</dbReference>
<name>A0A8S0RP50_OLEEU</name>